<evidence type="ECO:0000313" key="3">
    <source>
        <dbReference type="EMBL" id="KPJ15537.1"/>
    </source>
</evidence>
<evidence type="ECO:0000256" key="1">
    <source>
        <dbReference type="SAM" id="Coils"/>
    </source>
</evidence>
<dbReference type="GO" id="GO:0003676">
    <property type="term" value="F:nucleic acid binding"/>
    <property type="evidence" value="ECO:0007669"/>
    <property type="project" value="InterPro"/>
</dbReference>
<evidence type="ECO:0000256" key="2">
    <source>
        <dbReference type="SAM" id="MobiDB-lite"/>
    </source>
</evidence>
<protein>
    <recommendedName>
        <fullName evidence="5">RNase H type-1 domain-containing protein</fullName>
    </recommendedName>
</protein>
<dbReference type="Gene3D" id="3.30.420.10">
    <property type="entry name" value="Ribonuclease H-like superfamily/Ribonuclease H"/>
    <property type="match status" value="1"/>
</dbReference>
<name>A0A194RD47_PAPMA</name>
<dbReference type="PANTHER" id="PTHR33050">
    <property type="entry name" value="REVERSE TRANSCRIPTASE DOMAIN-CONTAINING PROTEIN"/>
    <property type="match status" value="1"/>
</dbReference>
<feature type="coiled-coil region" evidence="1">
    <location>
        <begin position="3"/>
        <end position="30"/>
    </location>
</feature>
<dbReference type="InterPro" id="IPR036397">
    <property type="entry name" value="RNaseH_sf"/>
</dbReference>
<reference evidence="3 4" key="1">
    <citation type="journal article" date="2015" name="Nat. Commun.">
        <title>Outbred genome sequencing and CRISPR/Cas9 gene editing in butterflies.</title>
        <authorList>
            <person name="Li X."/>
            <person name="Fan D."/>
            <person name="Zhang W."/>
            <person name="Liu G."/>
            <person name="Zhang L."/>
            <person name="Zhao L."/>
            <person name="Fang X."/>
            <person name="Chen L."/>
            <person name="Dong Y."/>
            <person name="Chen Y."/>
            <person name="Ding Y."/>
            <person name="Zhao R."/>
            <person name="Feng M."/>
            <person name="Zhu Y."/>
            <person name="Feng Y."/>
            <person name="Jiang X."/>
            <person name="Zhu D."/>
            <person name="Xiang H."/>
            <person name="Feng X."/>
            <person name="Li S."/>
            <person name="Wang J."/>
            <person name="Zhang G."/>
            <person name="Kronforst M.R."/>
            <person name="Wang W."/>
        </authorList>
    </citation>
    <scope>NUCLEOTIDE SEQUENCE [LARGE SCALE GENOMIC DNA]</scope>
    <source>
        <strain evidence="3">Ya'a_city_454_Pm</strain>
        <tissue evidence="3">Whole body</tissue>
    </source>
</reference>
<dbReference type="PANTHER" id="PTHR33050:SF7">
    <property type="entry name" value="RIBONUCLEASE H"/>
    <property type="match status" value="1"/>
</dbReference>
<feature type="compositionally biased region" description="Low complexity" evidence="2">
    <location>
        <begin position="35"/>
        <end position="51"/>
    </location>
</feature>
<evidence type="ECO:0008006" key="5">
    <source>
        <dbReference type="Google" id="ProtNLM"/>
    </source>
</evidence>
<dbReference type="InterPro" id="IPR052055">
    <property type="entry name" value="Hepadnavirus_pol/RT"/>
</dbReference>
<dbReference type="CDD" id="cd09275">
    <property type="entry name" value="RNase_HI_RT_DIRS1"/>
    <property type="match status" value="1"/>
</dbReference>
<dbReference type="SUPFAM" id="SSF53098">
    <property type="entry name" value="Ribonuclease H-like"/>
    <property type="match status" value="1"/>
</dbReference>
<sequence length="392" mass="45035">MPKRKNEESVESLSKRLKELERYLNIARRIRRSSESSSSSTSSSSTPSSKSEQIISDYQKVEYGWLYTKQMERVKYLNLLGHDDYNRFMNIPDTLLSDFNWWLNALRTPSHRIKVDYFSIEIFSDASTTGWGAACGNQTASGRWSKKECTLHINQLELLAAFFALKIFAKNCHDCQILLRVDNTTAISYINRMGGIQYPHLTKVTKDLWQWCESRKIFVVASYIKSSDNVTADIESRRSHPDIEWEISLDGYQKLIKTFGNPNIDLFASRINKKCDLYVSWNRDPDAYAYDAFTIKWAGFFFYAFPPVAIILKALRKIISEKAEGIMVVPDWPTQPWYPVFMNLVVSKIIRLNPNHIIISNSSNRNIKSSVTLVAGVLSARRCCSAASLLPR</sequence>
<feature type="region of interest" description="Disordered" evidence="2">
    <location>
        <begin position="30"/>
        <end position="51"/>
    </location>
</feature>
<gene>
    <name evidence="3" type="ORF">RR48_09466</name>
</gene>
<dbReference type="InterPro" id="IPR012337">
    <property type="entry name" value="RNaseH-like_sf"/>
</dbReference>
<keyword evidence="1" id="KW-0175">Coiled coil</keyword>
<keyword evidence="4" id="KW-1185">Reference proteome</keyword>
<proteinExistence type="predicted"/>
<accession>A0A194RD47</accession>
<dbReference type="Proteomes" id="UP000053240">
    <property type="component" value="Unassembled WGS sequence"/>
</dbReference>
<dbReference type="AlphaFoldDB" id="A0A194RD47"/>
<dbReference type="InParanoid" id="A0A194RD47"/>
<dbReference type="EMBL" id="KQ460367">
    <property type="protein sequence ID" value="KPJ15537.1"/>
    <property type="molecule type" value="Genomic_DNA"/>
</dbReference>
<organism evidence="3 4">
    <name type="scientific">Papilio machaon</name>
    <name type="common">Old World swallowtail butterfly</name>
    <dbReference type="NCBI Taxonomy" id="76193"/>
    <lineage>
        <taxon>Eukaryota</taxon>
        <taxon>Metazoa</taxon>
        <taxon>Ecdysozoa</taxon>
        <taxon>Arthropoda</taxon>
        <taxon>Hexapoda</taxon>
        <taxon>Insecta</taxon>
        <taxon>Pterygota</taxon>
        <taxon>Neoptera</taxon>
        <taxon>Endopterygota</taxon>
        <taxon>Lepidoptera</taxon>
        <taxon>Glossata</taxon>
        <taxon>Ditrysia</taxon>
        <taxon>Papilionoidea</taxon>
        <taxon>Papilionidae</taxon>
        <taxon>Papilioninae</taxon>
        <taxon>Papilio</taxon>
    </lineage>
</organism>
<evidence type="ECO:0000313" key="4">
    <source>
        <dbReference type="Proteomes" id="UP000053240"/>
    </source>
</evidence>